<name>U9TJ40_RHIID</name>
<dbReference type="VEuPathDB" id="FungiDB:RhiirFUN_007699"/>
<evidence type="ECO:0000313" key="3">
    <source>
        <dbReference type="EMBL" id="ESA06323.1"/>
    </source>
</evidence>
<gene>
    <name evidence="3" type="ORF">GLOINDRAFT_223029</name>
</gene>
<reference evidence="3" key="1">
    <citation type="submission" date="2013-07" db="EMBL/GenBank/DDBJ databases">
        <title>The genome of an arbuscular mycorrhizal fungus provides insights into the evolution of the oldest plant symbiosis.</title>
        <authorList>
            <consortium name="DOE Joint Genome Institute"/>
            <person name="Tisserant E."/>
            <person name="Malbreil M."/>
            <person name="Kuo A."/>
            <person name="Kohler A."/>
            <person name="Symeonidi A."/>
            <person name="Balestrini R."/>
            <person name="Charron P."/>
            <person name="Duensing N."/>
            <person name="Frei-dit-Frey N."/>
            <person name="Gianinazzi-Pearson V."/>
            <person name="Gilbert B."/>
            <person name="Handa Y."/>
            <person name="Hijri M."/>
            <person name="Kaul R."/>
            <person name="Kawaguchi M."/>
            <person name="Krajinski F."/>
            <person name="Lammers P."/>
            <person name="Lapierre D."/>
            <person name="Masclaux F.G."/>
            <person name="Murat C."/>
            <person name="Morin E."/>
            <person name="Ndikumana S."/>
            <person name="Pagni M."/>
            <person name="Petitpierre D."/>
            <person name="Requena N."/>
            <person name="Rosikiewicz P."/>
            <person name="Riley R."/>
            <person name="Saito K."/>
            <person name="San Clemente H."/>
            <person name="Shapiro H."/>
            <person name="van Tuinen D."/>
            <person name="Becard G."/>
            <person name="Bonfante P."/>
            <person name="Paszkowski U."/>
            <person name="Shachar-Hill Y."/>
            <person name="Young J.P."/>
            <person name="Sanders I.R."/>
            <person name="Henrissat B."/>
            <person name="Rensing S.A."/>
            <person name="Grigoriev I.V."/>
            <person name="Corradi N."/>
            <person name="Roux C."/>
            <person name="Martin F."/>
        </authorList>
    </citation>
    <scope>NUCLEOTIDE SEQUENCE</scope>
    <source>
        <strain evidence="3">DAOM 197198</strain>
    </source>
</reference>
<protein>
    <submittedName>
        <fullName evidence="3">Uncharacterized protein</fullName>
    </submittedName>
</protein>
<feature type="compositionally biased region" description="Gly residues" evidence="1">
    <location>
        <begin position="142"/>
        <end position="157"/>
    </location>
</feature>
<feature type="non-terminal residue" evidence="3">
    <location>
        <position position="157"/>
    </location>
</feature>
<sequence length="157" mass="17663">MMYNYKELKLSLIAFILLFLIIDVTNSLTEVSYHETESNLQVLEGDSFSDNSLILRLVKPSQLDNCYEPKLYLRLVKSDGTVQPLDLGDDIPQNNFCKIDPLTGTSFHKNKHHNHCRKRWDNCDDHNNNNDNNNDNKNNNNGGNGGPNGGNNNGGNG</sequence>
<feature type="compositionally biased region" description="Low complexity" evidence="1">
    <location>
        <begin position="129"/>
        <end position="141"/>
    </location>
</feature>
<dbReference type="EMBL" id="KI291767">
    <property type="protein sequence ID" value="ESA06323.1"/>
    <property type="molecule type" value="Genomic_DNA"/>
</dbReference>
<proteinExistence type="predicted"/>
<evidence type="ECO:0000256" key="2">
    <source>
        <dbReference type="SAM" id="SignalP"/>
    </source>
</evidence>
<evidence type="ECO:0000256" key="1">
    <source>
        <dbReference type="SAM" id="MobiDB-lite"/>
    </source>
</evidence>
<feature type="chain" id="PRO_5004690803" evidence="2">
    <location>
        <begin position="28"/>
        <end position="157"/>
    </location>
</feature>
<organism evidence="3">
    <name type="scientific">Rhizophagus irregularis (strain DAOM 181602 / DAOM 197198 / MUCL 43194)</name>
    <name type="common">Arbuscular mycorrhizal fungus</name>
    <name type="synonym">Glomus intraradices</name>
    <dbReference type="NCBI Taxonomy" id="747089"/>
    <lineage>
        <taxon>Eukaryota</taxon>
        <taxon>Fungi</taxon>
        <taxon>Fungi incertae sedis</taxon>
        <taxon>Mucoromycota</taxon>
        <taxon>Glomeromycotina</taxon>
        <taxon>Glomeromycetes</taxon>
        <taxon>Glomerales</taxon>
        <taxon>Glomeraceae</taxon>
        <taxon>Rhizophagus</taxon>
    </lineage>
</organism>
<feature type="signal peptide" evidence="2">
    <location>
        <begin position="1"/>
        <end position="27"/>
    </location>
</feature>
<accession>U9TJ40</accession>
<feature type="region of interest" description="Disordered" evidence="1">
    <location>
        <begin position="127"/>
        <end position="157"/>
    </location>
</feature>
<keyword evidence="2" id="KW-0732">Signal</keyword>
<dbReference type="HOGENOM" id="CLU_1678851_0_0_1"/>
<dbReference type="AlphaFoldDB" id="U9TJ40"/>